<feature type="transmembrane region" description="Helical" evidence="1">
    <location>
        <begin position="111"/>
        <end position="131"/>
    </location>
</feature>
<keyword evidence="1" id="KW-0472">Membrane</keyword>
<keyword evidence="3" id="KW-1185">Reference proteome</keyword>
<dbReference type="AlphaFoldDB" id="A0A9X3ZG75"/>
<evidence type="ECO:0000313" key="2">
    <source>
        <dbReference type="EMBL" id="MDA5397255.1"/>
    </source>
</evidence>
<comment type="caution">
    <text evidence="2">The sequence shown here is derived from an EMBL/GenBank/DDBJ whole genome shotgun (WGS) entry which is preliminary data.</text>
</comment>
<evidence type="ECO:0000313" key="3">
    <source>
        <dbReference type="Proteomes" id="UP001151234"/>
    </source>
</evidence>
<name>A0A9X3ZG75_9HYPH</name>
<evidence type="ECO:0000256" key="1">
    <source>
        <dbReference type="SAM" id="Phobius"/>
    </source>
</evidence>
<accession>A0A9X3ZG75</accession>
<evidence type="ECO:0008006" key="4">
    <source>
        <dbReference type="Google" id="ProtNLM"/>
    </source>
</evidence>
<dbReference type="RefSeq" id="WP_267988721.1">
    <property type="nucleotide sequence ID" value="NZ_JAPJZI010000001.1"/>
</dbReference>
<dbReference type="Proteomes" id="UP001151234">
    <property type="component" value="Unassembled WGS sequence"/>
</dbReference>
<sequence length="142" mass="15130">MQHQTSVTWLKGAAALLVGFGLISLPGAHPSTSGLAHIMMDLAFWPLDASPSGDPPQARLLWAIGSGIIAGWGVMIWMVTSRVYARDPALGRPIILTAVITWFVIDSTGSVLAGAPMNVLYNCGFLLLFVIPLRRPAEVVHG</sequence>
<feature type="transmembrane region" description="Helical" evidence="1">
    <location>
        <begin position="60"/>
        <end position="77"/>
    </location>
</feature>
<keyword evidence="1" id="KW-1133">Transmembrane helix</keyword>
<keyword evidence="1" id="KW-0812">Transmembrane</keyword>
<dbReference type="EMBL" id="JAPJZI010000001">
    <property type="protein sequence ID" value="MDA5397255.1"/>
    <property type="molecule type" value="Genomic_DNA"/>
</dbReference>
<reference evidence="2" key="1">
    <citation type="submission" date="2022-11" db="EMBL/GenBank/DDBJ databases">
        <title>Draft genome sequence of Hoeflea poritis E7-10 and Hoeflea prorocentri PM5-8, separated from scleractinian coral Porites lutea and marine dinoflagellate.</title>
        <authorList>
            <person name="Zhang G."/>
            <person name="Wei Q."/>
            <person name="Cai L."/>
        </authorList>
    </citation>
    <scope>NUCLEOTIDE SEQUENCE</scope>
    <source>
        <strain evidence="2">PM5-8</strain>
    </source>
</reference>
<gene>
    <name evidence="2" type="ORF">OQ273_01610</name>
</gene>
<proteinExistence type="predicted"/>
<organism evidence="2 3">
    <name type="scientific">Hoeflea prorocentri</name>
    <dbReference type="NCBI Taxonomy" id="1922333"/>
    <lineage>
        <taxon>Bacteria</taxon>
        <taxon>Pseudomonadati</taxon>
        <taxon>Pseudomonadota</taxon>
        <taxon>Alphaproteobacteria</taxon>
        <taxon>Hyphomicrobiales</taxon>
        <taxon>Rhizobiaceae</taxon>
        <taxon>Hoeflea</taxon>
    </lineage>
</organism>
<protein>
    <recommendedName>
        <fullName evidence="4">Excinuclease ABC subunit A</fullName>
    </recommendedName>
</protein>
<feature type="transmembrane region" description="Helical" evidence="1">
    <location>
        <begin position="89"/>
        <end position="105"/>
    </location>
</feature>